<feature type="compositionally biased region" description="Low complexity" evidence="1">
    <location>
        <begin position="377"/>
        <end position="388"/>
    </location>
</feature>
<organism evidence="2 3">
    <name type="scientific">Streptomyces albospinus</name>
    <dbReference type="NCBI Taxonomy" id="285515"/>
    <lineage>
        <taxon>Bacteria</taxon>
        <taxon>Bacillati</taxon>
        <taxon>Actinomycetota</taxon>
        <taxon>Actinomycetes</taxon>
        <taxon>Kitasatosporales</taxon>
        <taxon>Streptomycetaceae</taxon>
        <taxon>Streptomyces</taxon>
    </lineage>
</organism>
<feature type="compositionally biased region" description="Low complexity" evidence="1">
    <location>
        <begin position="394"/>
        <end position="403"/>
    </location>
</feature>
<dbReference type="Proteomes" id="UP000654471">
    <property type="component" value="Unassembled WGS sequence"/>
</dbReference>
<reference evidence="3" key="1">
    <citation type="journal article" date="2019" name="Int. J. Syst. Evol. Microbiol.">
        <title>The Global Catalogue of Microorganisms (GCM) 10K type strain sequencing project: providing services to taxonomists for standard genome sequencing and annotation.</title>
        <authorList>
            <consortium name="The Broad Institute Genomics Platform"/>
            <consortium name="The Broad Institute Genome Sequencing Center for Infectious Disease"/>
            <person name="Wu L."/>
            <person name="Ma J."/>
        </authorList>
    </citation>
    <scope>NUCLEOTIDE SEQUENCE [LARGE SCALE GENOMIC DNA]</scope>
    <source>
        <strain evidence="3">JCM 3399</strain>
    </source>
</reference>
<evidence type="ECO:0000256" key="1">
    <source>
        <dbReference type="SAM" id="MobiDB-lite"/>
    </source>
</evidence>
<accession>A0ABQ2UV34</accession>
<name>A0ABQ2UV34_9ACTN</name>
<gene>
    <name evidence="2" type="ORF">GCM10010211_20260</name>
</gene>
<keyword evidence="3" id="KW-1185">Reference proteome</keyword>
<dbReference type="RefSeq" id="WP_189298573.1">
    <property type="nucleotide sequence ID" value="NZ_BMRP01000005.1"/>
</dbReference>
<evidence type="ECO:0000313" key="2">
    <source>
        <dbReference type="EMBL" id="GGU55471.1"/>
    </source>
</evidence>
<proteinExistence type="predicted"/>
<protein>
    <submittedName>
        <fullName evidence="2">Uncharacterized protein</fullName>
    </submittedName>
</protein>
<sequence>MPQPSRTSSSERRSLRLNDIAHMGAAQLQPLLQDSFRNLVTAAIADATGHLPRSSRKLLHGPHFRDNLVDALRWAEGEMQVACERMTWTGDPRAGRTGRQLQQIRTALAQARAEEADRRRTEHRASAGHQVDTDSAATARRWLRSAYPDRFEQLLAQEYASAQLEPRTERPGPADVFDAVEKGASEGYLFSTMTPAIRDLLAKSPLAFRNTVAADAREQDERNVALRHPLLLRRWRTALDELAEMTTPLAGATSPTLLGPLTTDLDAMPRQAAFAVLNARRFLVAVHQRTAENTRVARQYAQTITRREQDEPDHAAHRRVFGQALNRLADEQPASYDYIRHRLRPFETSPGQLDTSVLNADQRGALKRHVLAELAPAPAPPHLSTTPALPRPATPTVRPAAAR</sequence>
<comment type="caution">
    <text evidence="2">The sequence shown here is derived from an EMBL/GenBank/DDBJ whole genome shotgun (WGS) entry which is preliminary data.</text>
</comment>
<evidence type="ECO:0000313" key="3">
    <source>
        <dbReference type="Proteomes" id="UP000654471"/>
    </source>
</evidence>
<dbReference type="EMBL" id="BMRP01000005">
    <property type="protein sequence ID" value="GGU55471.1"/>
    <property type="molecule type" value="Genomic_DNA"/>
</dbReference>
<feature type="region of interest" description="Disordered" evidence="1">
    <location>
        <begin position="377"/>
        <end position="403"/>
    </location>
</feature>